<comment type="caution">
    <text evidence="1">The sequence shown here is derived from an EMBL/GenBank/DDBJ whole genome shotgun (WGS) entry which is preliminary data.</text>
</comment>
<evidence type="ECO:0000313" key="2">
    <source>
        <dbReference type="Proteomes" id="UP000527355"/>
    </source>
</evidence>
<gene>
    <name evidence="1" type="ORF">mMyoMyo1_008252</name>
</gene>
<sequence>MSPAFGSVALPLWERIDNQGATPALSICPLVVSVHHSNQSFRHWVYLHISLLLYKIDQIQSISFEQNSIKDSYLIKLVCLVKTKWTFNTLNIEKCEIIFYKITRGRCMKFGHGKGGGWCPSAQSAPSPIWDPSRDV</sequence>
<dbReference type="Proteomes" id="UP000527355">
    <property type="component" value="Unassembled WGS sequence"/>
</dbReference>
<protein>
    <submittedName>
        <fullName evidence="1">Uncharacterized protein</fullName>
    </submittedName>
</protein>
<dbReference type="EMBL" id="JABWUV010000010">
    <property type="protein sequence ID" value="KAF6324782.1"/>
    <property type="molecule type" value="Genomic_DNA"/>
</dbReference>
<keyword evidence="2" id="KW-1185">Reference proteome</keyword>
<evidence type="ECO:0000313" key="1">
    <source>
        <dbReference type="EMBL" id="KAF6324782.1"/>
    </source>
</evidence>
<proteinExistence type="predicted"/>
<reference evidence="1 2" key="1">
    <citation type="journal article" date="2020" name="Nature">
        <title>Six reference-quality genomes reveal evolution of bat adaptations.</title>
        <authorList>
            <person name="Jebb D."/>
            <person name="Huang Z."/>
            <person name="Pippel M."/>
            <person name="Hughes G.M."/>
            <person name="Lavrichenko K."/>
            <person name="Devanna P."/>
            <person name="Winkler S."/>
            <person name="Jermiin L.S."/>
            <person name="Skirmuntt E.C."/>
            <person name="Katzourakis A."/>
            <person name="Burkitt-Gray L."/>
            <person name="Ray D.A."/>
            <person name="Sullivan K.A.M."/>
            <person name="Roscito J.G."/>
            <person name="Kirilenko B.M."/>
            <person name="Davalos L.M."/>
            <person name="Corthals A.P."/>
            <person name="Power M.L."/>
            <person name="Jones G."/>
            <person name="Ransome R.D."/>
            <person name="Dechmann D.K.N."/>
            <person name="Locatelli A.G."/>
            <person name="Puechmaille S.J."/>
            <person name="Fedrigo O."/>
            <person name="Jarvis E.D."/>
            <person name="Hiller M."/>
            <person name="Vernes S.C."/>
            <person name="Myers E.W."/>
            <person name="Teeling E.C."/>
        </authorList>
    </citation>
    <scope>NUCLEOTIDE SEQUENCE [LARGE SCALE GENOMIC DNA]</scope>
    <source>
        <strain evidence="1">MMyoMyo1</strain>
        <tissue evidence="1">Flight muscle</tissue>
    </source>
</reference>
<accession>A0A7J7VI02</accession>
<dbReference type="AlphaFoldDB" id="A0A7J7VI02"/>
<organism evidence="1 2">
    <name type="scientific">Myotis myotis</name>
    <name type="common">Greater mouse-eared bat</name>
    <name type="synonym">Vespertilio myotis</name>
    <dbReference type="NCBI Taxonomy" id="51298"/>
    <lineage>
        <taxon>Eukaryota</taxon>
        <taxon>Metazoa</taxon>
        <taxon>Chordata</taxon>
        <taxon>Craniata</taxon>
        <taxon>Vertebrata</taxon>
        <taxon>Euteleostomi</taxon>
        <taxon>Mammalia</taxon>
        <taxon>Eutheria</taxon>
        <taxon>Laurasiatheria</taxon>
        <taxon>Chiroptera</taxon>
        <taxon>Yangochiroptera</taxon>
        <taxon>Vespertilionidae</taxon>
        <taxon>Myotis</taxon>
    </lineage>
</organism>
<name>A0A7J7VI02_MYOMY</name>